<reference evidence="1" key="2">
    <citation type="submission" date="2020-08" db="EMBL/GenBank/DDBJ databases">
        <title>Plant Genome Project.</title>
        <authorList>
            <person name="Zhang R.-G."/>
        </authorList>
    </citation>
    <scope>NUCLEOTIDE SEQUENCE</scope>
    <source>
        <strain evidence="1">Huo1</strain>
        <tissue evidence="1">Leaf</tissue>
    </source>
</reference>
<dbReference type="Proteomes" id="UP000298416">
    <property type="component" value="Unassembled WGS sequence"/>
</dbReference>
<organism evidence="1">
    <name type="scientific">Salvia splendens</name>
    <name type="common">Scarlet sage</name>
    <dbReference type="NCBI Taxonomy" id="180675"/>
    <lineage>
        <taxon>Eukaryota</taxon>
        <taxon>Viridiplantae</taxon>
        <taxon>Streptophyta</taxon>
        <taxon>Embryophyta</taxon>
        <taxon>Tracheophyta</taxon>
        <taxon>Spermatophyta</taxon>
        <taxon>Magnoliopsida</taxon>
        <taxon>eudicotyledons</taxon>
        <taxon>Gunneridae</taxon>
        <taxon>Pentapetalae</taxon>
        <taxon>asterids</taxon>
        <taxon>lamiids</taxon>
        <taxon>Lamiales</taxon>
        <taxon>Lamiaceae</taxon>
        <taxon>Nepetoideae</taxon>
        <taxon>Mentheae</taxon>
        <taxon>Salviinae</taxon>
        <taxon>Salvia</taxon>
        <taxon>Salvia subgen. Calosphace</taxon>
        <taxon>core Calosphace</taxon>
    </lineage>
</organism>
<dbReference type="InterPro" id="IPR044578">
    <property type="entry name" value="BIR6-like"/>
</dbReference>
<dbReference type="GO" id="GO:0008380">
    <property type="term" value="P:RNA splicing"/>
    <property type="evidence" value="ECO:0007669"/>
    <property type="project" value="InterPro"/>
</dbReference>
<dbReference type="Gene3D" id="1.25.40.10">
    <property type="entry name" value="Tetratricopeptide repeat domain"/>
    <property type="match status" value="1"/>
</dbReference>
<gene>
    <name evidence="1" type="ORF">SASPL_157820</name>
</gene>
<dbReference type="PANTHER" id="PTHR47003:SF11">
    <property type="entry name" value="PPR SUPERFAMILY PROTEIN"/>
    <property type="match status" value="1"/>
</dbReference>
<dbReference type="EMBL" id="PNBA02001047">
    <property type="protein sequence ID" value="KAG6382508.1"/>
    <property type="molecule type" value="Genomic_DNA"/>
</dbReference>
<dbReference type="AlphaFoldDB" id="A0A8X8VUA8"/>
<dbReference type="PANTHER" id="PTHR47003">
    <property type="entry name" value="OS01G0970900 PROTEIN"/>
    <property type="match status" value="1"/>
</dbReference>
<comment type="caution">
    <text evidence="1">The sequence shown here is derived from an EMBL/GenBank/DDBJ whole genome shotgun (WGS) entry which is preliminary data.</text>
</comment>
<evidence type="ECO:0000313" key="2">
    <source>
        <dbReference type="Proteomes" id="UP000298416"/>
    </source>
</evidence>
<sequence length="145" mass="17123">MIVRNRWHDRPFFRLLLFGRLHSSVQDSSDLTKRVCKIMMSCPKTRLDTVLDQSGIRVSEEVVEKVLERFENAGMLAHRFFEWAGKQRNYEHTVRAYHTMIESMAKIRQYEIMWDLVNAMRGKGMLNIETFLHHHEEVRAGTEGG</sequence>
<name>A0A8X8VUA8_SALSN</name>
<reference evidence="1" key="1">
    <citation type="submission" date="2018-01" db="EMBL/GenBank/DDBJ databases">
        <authorList>
            <person name="Mao J.F."/>
        </authorList>
    </citation>
    <scope>NUCLEOTIDE SEQUENCE</scope>
    <source>
        <strain evidence="1">Huo1</strain>
        <tissue evidence="1">Leaf</tissue>
    </source>
</reference>
<proteinExistence type="predicted"/>
<evidence type="ECO:0000313" key="1">
    <source>
        <dbReference type="EMBL" id="KAG6382508.1"/>
    </source>
</evidence>
<accession>A0A8X8VUA8</accession>
<dbReference type="InterPro" id="IPR011990">
    <property type="entry name" value="TPR-like_helical_dom_sf"/>
</dbReference>
<protein>
    <submittedName>
        <fullName evidence="1">Uncharacterized protein</fullName>
    </submittedName>
</protein>
<keyword evidence="2" id="KW-1185">Reference proteome</keyword>